<dbReference type="Proteomes" id="UP000002494">
    <property type="component" value="Chromosome 7"/>
</dbReference>
<feature type="binding site" evidence="4">
    <location>
        <position position="48"/>
    </location>
    <ligand>
        <name>Mg(2+)</name>
        <dbReference type="ChEBI" id="CHEBI:18420"/>
    </ligand>
</feature>
<evidence type="ECO:0000256" key="2">
    <source>
        <dbReference type="ARBA" id="ARBA00023134"/>
    </source>
</evidence>
<dbReference type="GO" id="GO:0003924">
    <property type="term" value="F:GTPase activity"/>
    <property type="evidence" value="ECO:0007669"/>
    <property type="project" value="Ensembl"/>
</dbReference>
<evidence type="ECO:0000256" key="5">
    <source>
        <dbReference type="RuleBase" id="RU003925"/>
    </source>
</evidence>
<dbReference type="GO" id="GO:1990583">
    <property type="term" value="F:phospholipase D activator activity"/>
    <property type="evidence" value="ECO:0007669"/>
    <property type="project" value="Ensembl"/>
</dbReference>
<dbReference type="GO" id="GO:0046872">
    <property type="term" value="F:metal ion binding"/>
    <property type="evidence" value="ECO:0007669"/>
    <property type="project" value="UniProtKB-KW"/>
</dbReference>
<dbReference type="PANTHER" id="PTHR11711">
    <property type="entry name" value="ADP RIBOSYLATION FACTOR-RELATED"/>
    <property type="match status" value="1"/>
</dbReference>
<feature type="binding site" evidence="3">
    <location>
        <begin position="126"/>
        <end position="129"/>
    </location>
    <ligand>
        <name>GTP</name>
        <dbReference type="ChEBI" id="CHEBI:37565"/>
    </ligand>
</feature>
<dbReference type="GO" id="GO:0009404">
    <property type="term" value="P:toxin metabolic process"/>
    <property type="evidence" value="ECO:0007669"/>
    <property type="project" value="Ensembl"/>
</dbReference>
<dbReference type="GO" id="GO:0005802">
    <property type="term" value="C:trans-Golgi network"/>
    <property type="evidence" value="ECO:0007669"/>
    <property type="project" value="Ensembl"/>
</dbReference>
<reference evidence="6" key="2">
    <citation type="submission" date="2025-08" db="UniProtKB">
        <authorList>
            <consortium name="Ensembl"/>
        </authorList>
    </citation>
    <scope>IDENTIFICATION</scope>
    <source>
        <strain evidence="6">Brown Norway</strain>
    </source>
</reference>
<dbReference type="SMART" id="SM00177">
    <property type="entry name" value="ARF"/>
    <property type="match status" value="1"/>
</dbReference>
<dbReference type="InterPro" id="IPR005225">
    <property type="entry name" value="Small_GTP-bd"/>
</dbReference>
<proteinExistence type="evidence at protein level"/>
<dbReference type="Ensembl" id="ENSRNOT00000007623.9">
    <property type="protein sequence ID" value="ENSRNOP00000007623.8"/>
    <property type="gene ID" value="ENSRNOG00000005763.9"/>
</dbReference>
<sequence length="244" mass="27458">VGGFFSSIFSSLFGTREMRILILGLDGAGKTTILYRLQVGEVVTTIPTIGFNVETVTYKNLKFQVWDLGGQTSIRPYWRCYYSNTDAVIYVVDSCDRDRIGISKSELVAMLEEEELRKAILVVFANKQDMEQAMTPSEMANALGLPALKDRKWQIFKTSATKGTGLDEAMEWQVSCVRMSNPVVIAEYITVNVYTCTQTVPAYDPNTSEARQEGQELKATFRYWVSSKLAWATSDFVSKKEKAE</sequence>
<dbReference type="InterPro" id="IPR027417">
    <property type="entry name" value="P-loop_NTPase"/>
</dbReference>
<evidence type="ECO:0000256" key="1">
    <source>
        <dbReference type="ARBA" id="ARBA00022741"/>
    </source>
</evidence>
<keyword evidence="9" id="KW-1267">Proteomics identification</keyword>
<dbReference type="PROSITE" id="PS51417">
    <property type="entry name" value="ARF"/>
    <property type="match status" value="1"/>
</dbReference>
<feature type="binding site" evidence="3">
    <location>
        <begin position="24"/>
        <end position="31"/>
    </location>
    <ligand>
        <name>GTP</name>
        <dbReference type="ChEBI" id="CHEBI:37565"/>
    </ligand>
</feature>
<evidence type="ECO:0000313" key="8">
    <source>
        <dbReference type="RGD" id="621326"/>
    </source>
</evidence>
<feature type="binding site" evidence="3">
    <location>
        <position position="70"/>
    </location>
    <ligand>
        <name>GTP</name>
        <dbReference type="ChEBI" id="CHEBI:37565"/>
    </ligand>
</feature>
<comment type="similarity">
    <text evidence="5">Belongs to the small GTPase superfamily. Arf family.</text>
</comment>
<dbReference type="PRINTS" id="PR00328">
    <property type="entry name" value="SAR1GTPBP"/>
</dbReference>
<dbReference type="Gene3D" id="3.40.50.300">
    <property type="entry name" value="P-loop containing nucleotide triphosphate hydrolases"/>
    <property type="match status" value="1"/>
</dbReference>
<evidence type="ECO:0000313" key="7">
    <source>
        <dbReference type="Proteomes" id="UP000002494"/>
    </source>
</evidence>
<evidence type="ECO:0007829" key="9">
    <source>
        <dbReference type="PeptideAtlas" id="A0A8L2UHY4"/>
    </source>
</evidence>
<dbReference type="AlphaFoldDB" id="A0A8L2UHY4"/>
<keyword evidence="4" id="KW-0460">Magnesium</keyword>
<dbReference type="GO" id="GO:0042147">
    <property type="term" value="P:retrograde transport, endosome to Golgi"/>
    <property type="evidence" value="ECO:0007669"/>
    <property type="project" value="Ensembl"/>
</dbReference>
<dbReference type="GO" id="GO:0000139">
    <property type="term" value="C:Golgi membrane"/>
    <property type="evidence" value="ECO:0007669"/>
    <property type="project" value="UniProtKB-SubCell"/>
</dbReference>
<dbReference type="GO" id="GO:0034067">
    <property type="term" value="P:protein localization to Golgi apparatus"/>
    <property type="evidence" value="ECO:0007669"/>
    <property type="project" value="Ensembl"/>
</dbReference>
<evidence type="ECO:0000256" key="4">
    <source>
        <dbReference type="PIRSR" id="PIRSR606689-2"/>
    </source>
</evidence>
<feature type="binding site" evidence="4">
    <location>
        <position position="31"/>
    </location>
    <ligand>
        <name>Mg(2+)</name>
        <dbReference type="ChEBI" id="CHEBI:18420"/>
    </ligand>
</feature>
<dbReference type="SMART" id="SM00178">
    <property type="entry name" value="SAR"/>
    <property type="match status" value="1"/>
</dbReference>
<dbReference type="SMART" id="SM00175">
    <property type="entry name" value="RAB"/>
    <property type="match status" value="1"/>
</dbReference>
<dbReference type="InterPro" id="IPR024156">
    <property type="entry name" value="Small_GTPase_ARF"/>
</dbReference>
<dbReference type="GeneTree" id="ENSGT00940000155118"/>
<reference evidence="6" key="3">
    <citation type="submission" date="2025-09" db="UniProtKB">
        <authorList>
            <consortium name="Ensembl"/>
        </authorList>
    </citation>
    <scope>IDENTIFICATION</scope>
    <source>
        <strain evidence="6">Brown Norway</strain>
    </source>
</reference>
<keyword evidence="2 3" id="KW-0342">GTP-binding</keyword>
<name>A0A8L2UHY4_RAT</name>
<protein>
    <submittedName>
        <fullName evidence="6">ADP-ribosylation factor like GTPase 1</fullName>
    </submittedName>
</protein>
<evidence type="ECO:0000256" key="3">
    <source>
        <dbReference type="PIRSR" id="PIRSR606689-1"/>
    </source>
</evidence>
<dbReference type="Pfam" id="PF00025">
    <property type="entry name" value="Arf"/>
    <property type="match status" value="1"/>
</dbReference>
<dbReference type="SUPFAM" id="SSF52540">
    <property type="entry name" value="P-loop containing nucleoside triphosphate hydrolases"/>
    <property type="match status" value="1"/>
</dbReference>
<organism evidence="6 7">
    <name type="scientific">Rattus norvegicus</name>
    <name type="common">Rat</name>
    <dbReference type="NCBI Taxonomy" id="10116"/>
    <lineage>
        <taxon>Eukaryota</taxon>
        <taxon>Metazoa</taxon>
        <taxon>Chordata</taxon>
        <taxon>Craniata</taxon>
        <taxon>Vertebrata</taxon>
        <taxon>Euteleostomi</taxon>
        <taxon>Mammalia</taxon>
        <taxon>Eutheria</taxon>
        <taxon>Euarchontoglires</taxon>
        <taxon>Glires</taxon>
        <taxon>Rodentia</taxon>
        <taxon>Myomorpha</taxon>
        <taxon>Muroidea</taxon>
        <taxon>Muridae</taxon>
        <taxon>Murinae</taxon>
        <taxon>Rattus</taxon>
    </lineage>
</organism>
<gene>
    <name evidence="6 8" type="primary">Arl1</name>
</gene>
<keyword evidence="4" id="KW-0479">Metal-binding</keyword>
<evidence type="ECO:0000313" key="6">
    <source>
        <dbReference type="Ensembl" id="ENSRNOP00000007623.8"/>
    </source>
</evidence>
<dbReference type="CDD" id="cd04151">
    <property type="entry name" value="Arl1"/>
    <property type="match status" value="1"/>
</dbReference>
<dbReference type="RGD" id="621326">
    <property type="gene designation" value="Arl1"/>
</dbReference>
<reference evidence="6" key="1">
    <citation type="submission" date="2024-01" db="EMBL/GenBank/DDBJ databases">
        <title>GRCr8: a new rat reference genome assembly contstructed from accurate long reads and long range scaffolding.</title>
        <authorList>
            <person name="Doris P.A."/>
            <person name="Kalbfleisch T."/>
            <person name="Li K."/>
            <person name="Howe K."/>
            <person name="Wood J."/>
        </authorList>
    </citation>
    <scope>NUCLEOTIDE SEQUENCE [LARGE SCALE GENOMIC DNA]</scope>
    <source>
        <strain evidence="6">Brown Norway</strain>
    </source>
</reference>
<dbReference type="GO" id="GO:0005829">
    <property type="term" value="C:cytosol"/>
    <property type="evidence" value="ECO:0007669"/>
    <property type="project" value="GOC"/>
</dbReference>
<keyword evidence="7" id="KW-1185">Reference proteome</keyword>
<dbReference type="GO" id="GO:0005525">
    <property type="term" value="F:GTP binding"/>
    <property type="evidence" value="ECO:0007669"/>
    <property type="project" value="UniProtKB-KW"/>
</dbReference>
<dbReference type="GO" id="GO:0019904">
    <property type="term" value="F:protein domain specific binding"/>
    <property type="evidence" value="ECO:0007669"/>
    <property type="project" value="Ensembl"/>
</dbReference>
<accession>A0A8L2UHY4</accession>
<keyword evidence="1 3" id="KW-0547">Nucleotide-binding</keyword>
<dbReference type="NCBIfam" id="TIGR00231">
    <property type="entry name" value="small_GTP"/>
    <property type="match status" value="1"/>
</dbReference>
<dbReference type="OMA" id="MGAGMSW"/>
<dbReference type="InterPro" id="IPR006689">
    <property type="entry name" value="Small_GTPase_ARF/SAR"/>
</dbReference>